<gene>
    <name evidence="1" type="ORF">ECRASSUSDP1_LOCUS15732</name>
</gene>
<reference evidence="1" key="1">
    <citation type="submission" date="2023-07" db="EMBL/GenBank/DDBJ databases">
        <authorList>
            <consortium name="AG Swart"/>
            <person name="Singh M."/>
            <person name="Singh A."/>
            <person name="Seah K."/>
            <person name="Emmerich C."/>
        </authorList>
    </citation>
    <scope>NUCLEOTIDE SEQUENCE</scope>
    <source>
        <strain evidence="1">DP1</strain>
    </source>
</reference>
<evidence type="ECO:0000313" key="1">
    <source>
        <dbReference type="EMBL" id="CAI2374380.1"/>
    </source>
</evidence>
<comment type="caution">
    <text evidence="1">The sequence shown here is derived from an EMBL/GenBank/DDBJ whole genome shotgun (WGS) entry which is preliminary data.</text>
</comment>
<dbReference type="EMBL" id="CAMPGE010015776">
    <property type="protein sequence ID" value="CAI2374380.1"/>
    <property type="molecule type" value="Genomic_DNA"/>
</dbReference>
<dbReference type="AlphaFoldDB" id="A0AAD1XKP4"/>
<evidence type="ECO:0000313" key="2">
    <source>
        <dbReference type="Proteomes" id="UP001295684"/>
    </source>
</evidence>
<proteinExistence type="predicted"/>
<dbReference type="Proteomes" id="UP001295684">
    <property type="component" value="Unassembled WGS sequence"/>
</dbReference>
<protein>
    <submittedName>
        <fullName evidence="1">Uncharacterized protein</fullName>
    </submittedName>
</protein>
<keyword evidence="2" id="KW-1185">Reference proteome</keyword>
<accession>A0AAD1XKP4</accession>
<organism evidence="1 2">
    <name type="scientific">Euplotes crassus</name>
    <dbReference type="NCBI Taxonomy" id="5936"/>
    <lineage>
        <taxon>Eukaryota</taxon>
        <taxon>Sar</taxon>
        <taxon>Alveolata</taxon>
        <taxon>Ciliophora</taxon>
        <taxon>Intramacronucleata</taxon>
        <taxon>Spirotrichea</taxon>
        <taxon>Hypotrichia</taxon>
        <taxon>Euplotida</taxon>
        <taxon>Euplotidae</taxon>
        <taxon>Moneuplotes</taxon>
    </lineage>
</organism>
<sequence length="112" mass="12883">MIHVFLTQQPIWHKISCFQAPCKCLELKQVEKPFLLGYLGSKAPHNTLVDQPGCLDNKVPHNASVGQHHRVVSLLSENCHNHVASYRTSPDCRCATHFVYFHFDSFLFQVFF</sequence>
<name>A0AAD1XKP4_EUPCR</name>